<dbReference type="GO" id="GO:0005829">
    <property type="term" value="C:cytosol"/>
    <property type="evidence" value="ECO:0007669"/>
    <property type="project" value="TreeGrafter"/>
</dbReference>
<feature type="region of interest" description="Disordered" evidence="1">
    <location>
        <begin position="71"/>
        <end position="93"/>
    </location>
</feature>
<sequence length="311" mass="34870">MTDKQARTLTQPSNRAKFKDTREKKTVFKPVLDSPFRIQWPSLPLNSQNRVLAHILELLAGAAEYQQKRFSASRKRKQLEKDHQPTKKAKTDGIDPVEQQLASNELTISIAPPNTRETTIAAPFIFQHLVCGINAVTKRLEAQTHAARRPVITTGITHEPQMTCKPLKYVLVCRADIDPPMLIDHLPHLVAAFNSTRPQNFTKLVPLPKGSEASLAEALGIRRVAVVGLEEDPPDDQTFKEMMDKIPTLAAAWLTQVGPQELIPTHVKQTHTTAPKDMNVAKEMRIVGRGQAKKRKHQKKKNKDGDPVLKK</sequence>
<dbReference type="Gene3D" id="3.30.1330.30">
    <property type="match status" value="1"/>
</dbReference>
<dbReference type="GO" id="GO:0005655">
    <property type="term" value="C:nucleolar ribonuclease P complex"/>
    <property type="evidence" value="ECO:0007669"/>
    <property type="project" value="TreeGrafter"/>
</dbReference>
<name>A0A9P6EUS6_9AGAR</name>
<dbReference type="AlphaFoldDB" id="A0A9P6EUS6"/>
<feature type="compositionally biased region" description="Basic and acidic residues" evidence="1">
    <location>
        <begin position="79"/>
        <end position="93"/>
    </location>
</feature>
<keyword evidence="3" id="KW-1185">Reference proteome</keyword>
<evidence type="ECO:0000313" key="2">
    <source>
        <dbReference type="EMBL" id="KAF9535672.1"/>
    </source>
</evidence>
<gene>
    <name evidence="2" type="ORF">CPB83DRAFT_888356</name>
</gene>
<reference evidence="2" key="1">
    <citation type="submission" date="2020-11" db="EMBL/GenBank/DDBJ databases">
        <authorList>
            <consortium name="DOE Joint Genome Institute"/>
            <person name="Ahrendt S."/>
            <person name="Riley R."/>
            <person name="Andreopoulos W."/>
            <person name="Labutti K."/>
            <person name="Pangilinan J."/>
            <person name="Ruiz-Duenas F.J."/>
            <person name="Barrasa J.M."/>
            <person name="Sanchez-Garcia M."/>
            <person name="Camarero S."/>
            <person name="Miyauchi S."/>
            <person name="Serrano A."/>
            <person name="Linde D."/>
            <person name="Babiker R."/>
            <person name="Drula E."/>
            <person name="Ayuso-Fernandez I."/>
            <person name="Pacheco R."/>
            <person name="Padilla G."/>
            <person name="Ferreira P."/>
            <person name="Barriuso J."/>
            <person name="Kellner H."/>
            <person name="Castanera R."/>
            <person name="Alfaro M."/>
            <person name="Ramirez L."/>
            <person name="Pisabarro A.G."/>
            <person name="Kuo A."/>
            <person name="Tritt A."/>
            <person name="Lipzen A."/>
            <person name="He G."/>
            <person name="Yan M."/>
            <person name="Ng V."/>
            <person name="Cullen D."/>
            <person name="Martin F."/>
            <person name="Rosso M.-N."/>
            <person name="Henrissat B."/>
            <person name="Hibbett D."/>
            <person name="Martinez A.T."/>
            <person name="Grigoriev I.V."/>
        </authorList>
    </citation>
    <scope>NUCLEOTIDE SEQUENCE</scope>
    <source>
        <strain evidence="2">CBS 506.95</strain>
    </source>
</reference>
<dbReference type="GO" id="GO:0000172">
    <property type="term" value="C:ribonuclease MRP complex"/>
    <property type="evidence" value="ECO:0007669"/>
    <property type="project" value="TreeGrafter"/>
</dbReference>
<dbReference type="PANTHER" id="PTHR28272:SF1">
    <property type="entry name" value="RIBONUCLEASES P_MRP PROTEIN SUBUNIT POP3"/>
    <property type="match status" value="1"/>
</dbReference>
<dbReference type="Pfam" id="PF08228">
    <property type="entry name" value="RNase_P_pop3"/>
    <property type="match status" value="1"/>
</dbReference>
<organism evidence="2 3">
    <name type="scientific">Crepidotus variabilis</name>
    <dbReference type="NCBI Taxonomy" id="179855"/>
    <lineage>
        <taxon>Eukaryota</taxon>
        <taxon>Fungi</taxon>
        <taxon>Dikarya</taxon>
        <taxon>Basidiomycota</taxon>
        <taxon>Agaricomycotina</taxon>
        <taxon>Agaricomycetes</taxon>
        <taxon>Agaricomycetidae</taxon>
        <taxon>Agaricales</taxon>
        <taxon>Agaricineae</taxon>
        <taxon>Crepidotaceae</taxon>
        <taxon>Crepidotus</taxon>
    </lineage>
</organism>
<proteinExistence type="predicted"/>
<dbReference type="GO" id="GO:0006364">
    <property type="term" value="P:rRNA processing"/>
    <property type="evidence" value="ECO:0007669"/>
    <property type="project" value="InterPro"/>
</dbReference>
<dbReference type="EMBL" id="MU157824">
    <property type="protein sequence ID" value="KAF9535672.1"/>
    <property type="molecule type" value="Genomic_DNA"/>
</dbReference>
<dbReference type="GO" id="GO:0034965">
    <property type="term" value="P:intronic box C/D snoRNA processing"/>
    <property type="evidence" value="ECO:0007669"/>
    <property type="project" value="TreeGrafter"/>
</dbReference>
<dbReference type="PANTHER" id="PTHR28272">
    <property type="entry name" value="RIBONUCLEASES P/MRP PROTEIN SUBUNIT POP3"/>
    <property type="match status" value="1"/>
</dbReference>
<dbReference type="InterPro" id="IPR013241">
    <property type="entry name" value="RNase_P_Pop3"/>
</dbReference>
<protein>
    <submittedName>
        <fullName evidence="2">Uncharacterized protein</fullName>
    </submittedName>
</protein>
<dbReference type="GO" id="GO:0000171">
    <property type="term" value="F:ribonuclease MRP activity"/>
    <property type="evidence" value="ECO:0007669"/>
    <property type="project" value="TreeGrafter"/>
</dbReference>
<comment type="caution">
    <text evidence="2">The sequence shown here is derived from an EMBL/GenBank/DDBJ whole genome shotgun (WGS) entry which is preliminary data.</text>
</comment>
<dbReference type="Proteomes" id="UP000807306">
    <property type="component" value="Unassembled WGS sequence"/>
</dbReference>
<dbReference type="OrthoDB" id="20109at2759"/>
<dbReference type="InterPro" id="IPR029064">
    <property type="entry name" value="Ribosomal_eL30-like_sf"/>
</dbReference>
<dbReference type="GO" id="GO:0008033">
    <property type="term" value="P:tRNA processing"/>
    <property type="evidence" value="ECO:0007669"/>
    <property type="project" value="InterPro"/>
</dbReference>
<dbReference type="GO" id="GO:0004526">
    <property type="term" value="F:ribonuclease P activity"/>
    <property type="evidence" value="ECO:0007669"/>
    <property type="project" value="TreeGrafter"/>
</dbReference>
<evidence type="ECO:0000313" key="3">
    <source>
        <dbReference type="Proteomes" id="UP000807306"/>
    </source>
</evidence>
<feature type="compositionally biased region" description="Basic residues" evidence="1">
    <location>
        <begin position="291"/>
        <end position="302"/>
    </location>
</feature>
<accession>A0A9P6EUS6</accession>
<feature type="region of interest" description="Disordered" evidence="1">
    <location>
        <begin position="273"/>
        <end position="311"/>
    </location>
</feature>
<evidence type="ECO:0000256" key="1">
    <source>
        <dbReference type="SAM" id="MobiDB-lite"/>
    </source>
</evidence>